<dbReference type="GO" id="GO:0008023">
    <property type="term" value="C:transcription elongation factor complex"/>
    <property type="evidence" value="ECO:0007669"/>
    <property type="project" value="InterPro"/>
</dbReference>
<feature type="domain" description="OCEL" evidence="8">
    <location>
        <begin position="510"/>
        <end position="620"/>
    </location>
</feature>
<dbReference type="Pfam" id="PF10390">
    <property type="entry name" value="ELL"/>
    <property type="match status" value="1"/>
</dbReference>
<reference evidence="9" key="1">
    <citation type="submission" date="2020-06" db="EMBL/GenBank/DDBJ databases">
        <authorList>
            <consortium name="Wellcome Sanger Institute Data Sharing"/>
        </authorList>
    </citation>
    <scope>NUCLEOTIDE SEQUENCE [LARGE SCALE GENOMIC DNA]</scope>
</reference>
<dbReference type="PROSITE" id="PS51980">
    <property type="entry name" value="OCEL"/>
    <property type="match status" value="1"/>
</dbReference>
<dbReference type="Pfam" id="PF07303">
    <property type="entry name" value="Occludin_ELL"/>
    <property type="match status" value="1"/>
</dbReference>
<dbReference type="InterPro" id="IPR031176">
    <property type="entry name" value="ELL/occludin"/>
</dbReference>
<feature type="compositionally biased region" description="Low complexity" evidence="7">
    <location>
        <begin position="295"/>
        <end position="308"/>
    </location>
</feature>
<evidence type="ECO:0000256" key="5">
    <source>
        <dbReference type="ARBA" id="ARBA00023242"/>
    </source>
</evidence>
<dbReference type="GO" id="GO:0042795">
    <property type="term" value="P:snRNA transcription by RNA polymerase II"/>
    <property type="evidence" value="ECO:0007669"/>
    <property type="project" value="TreeGrafter"/>
</dbReference>
<evidence type="ECO:0000256" key="3">
    <source>
        <dbReference type="ARBA" id="ARBA00023015"/>
    </source>
</evidence>
<protein>
    <recommendedName>
        <fullName evidence="8">OCEL domain-containing protein</fullName>
    </recommendedName>
</protein>
<comment type="subcellular location">
    <subcellularLocation>
        <location evidence="1">Nucleus</location>
    </subcellularLocation>
</comment>
<sequence length="622" mass="70622">MAALSEDGRYGLNCGQQGSGRVTVFHVKLTETAVRAIESYQNCLNAQSRQATIQFKGLQGRIQIPKTNSTSDTFHKFDFYLSNVGKDNPQGSFECIHQYSSSSGASRLALLATVQDKVTVCATNDSYQVTRERMTQAVEDTRERGTKVIKPGGQYRGKRVHIRKPAVSAQEVVPERKRSTPINPANTIRKCLSNNPVSQRPFRDRIIHLLALRAYKKLEVLARLQRDGINQKDRNSLGSTLQQVANLNPKDNTYSLKEFIYRDVQRDWLGYTEEEKTQIDRILSRKLGGPPETISSSSSPKDGVPSSPQKHQPNFDFIDPLAPKKARISHLSSRGPTSSASFSSSDRREEEGSPSHKRSSFAFNNNPSPPSTHLPISSHPPAPSHQQPSPASHSNSPCTPEGCGTQDLPIDQSSSCREPSPSPLISDEIFSALPFDANKKVKKKSKKHKDKDQERDKGKQAEKSTSSPPSIIEKAVESRRAKKRRRSDEDQNNNKFSHKDQGVYFYHYSHFICRKYTALVSTDQRQTYKNDFNAEYDEYRLLHARVESITRRFTQLDAQCQKLAPRTKEFQKVQEDIVKEYKKMKELNPNYHEEKLRCEYLHNKLAYIKRLIADFDQHRAPT</sequence>
<feature type="region of interest" description="Disordered" evidence="7">
    <location>
        <begin position="439"/>
        <end position="496"/>
    </location>
</feature>
<evidence type="ECO:0000256" key="7">
    <source>
        <dbReference type="SAM" id="MobiDB-lite"/>
    </source>
</evidence>
<accession>A0A8C5I1X2</accession>
<organism evidence="9 10">
    <name type="scientific">Gouania willdenowi</name>
    <name type="common">Blunt-snouted clingfish</name>
    <name type="synonym">Lepadogaster willdenowi</name>
    <dbReference type="NCBI Taxonomy" id="441366"/>
    <lineage>
        <taxon>Eukaryota</taxon>
        <taxon>Metazoa</taxon>
        <taxon>Chordata</taxon>
        <taxon>Craniata</taxon>
        <taxon>Vertebrata</taxon>
        <taxon>Euteleostomi</taxon>
        <taxon>Actinopterygii</taxon>
        <taxon>Neopterygii</taxon>
        <taxon>Teleostei</taxon>
        <taxon>Neoteleostei</taxon>
        <taxon>Acanthomorphata</taxon>
        <taxon>Ovalentaria</taxon>
        <taxon>Blenniimorphae</taxon>
        <taxon>Blenniiformes</taxon>
        <taxon>Gobiesocoidei</taxon>
        <taxon>Gobiesocidae</taxon>
        <taxon>Gobiesocinae</taxon>
        <taxon>Gouania</taxon>
    </lineage>
</organism>
<evidence type="ECO:0000259" key="8">
    <source>
        <dbReference type="PROSITE" id="PS51980"/>
    </source>
</evidence>
<feature type="compositionally biased region" description="Basic residues" evidence="7">
    <location>
        <begin position="440"/>
        <end position="449"/>
    </location>
</feature>
<gene>
    <name evidence="9" type="primary">ell2</name>
</gene>
<name>A0A8C5I1X2_GOUWI</name>
<dbReference type="Proteomes" id="UP000694680">
    <property type="component" value="Chromosome 5"/>
</dbReference>
<dbReference type="Gene3D" id="6.10.140.340">
    <property type="match status" value="1"/>
</dbReference>
<proteinExistence type="inferred from homology"/>
<dbReference type="PANTHER" id="PTHR23288">
    <property type="entry name" value="OCCLUDIN AND RNA POLYMERASE II ELONGATION FACTOR ELL"/>
    <property type="match status" value="1"/>
</dbReference>
<keyword evidence="3" id="KW-0805">Transcription regulation</keyword>
<dbReference type="SUPFAM" id="SSF144292">
    <property type="entry name" value="occludin/ELL-like"/>
    <property type="match status" value="1"/>
</dbReference>
<dbReference type="GO" id="GO:0032968">
    <property type="term" value="P:positive regulation of transcription elongation by RNA polymerase II"/>
    <property type="evidence" value="ECO:0007669"/>
    <property type="project" value="TreeGrafter"/>
</dbReference>
<feature type="compositionally biased region" description="Basic and acidic residues" evidence="7">
    <location>
        <begin position="345"/>
        <end position="354"/>
    </location>
</feature>
<keyword evidence="4" id="KW-0804">Transcription</keyword>
<comment type="similarity">
    <text evidence="2 6">Belongs to the ELL/occludin family.</text>
</comment>
<dbReference type="GO" id="GO:0000987">
    <property type="term" value="F:cis-regulatory region sequence-specific DNA binding"/>
    <property type="evidence" value="ECO:0007669"/>
    <property type="project" value="TreeGrafter"/>
</dbReference>
<reference evidence="9" key="3">
    <citation type="submission" date="2025-09" db="UniProtKB">
        <authorList>
            <consortium name="Ensembl"/>
        </authorList>
    </citation>
    <scope>IDENTIFICATION</scope>
</reference>
<feature type="compositionally biased region" description="Low complexity" evidence="7">
    <location>
        <begin position="384"/>
        <end position="397"/>
    </location>
</feature>
<dbReference type="GO" id="GO:0006368">
    <property type="term" value="P:transcription elongation by RNA polymerase II"/>
    <property type="evidence" value="ECO:0007669"/>
    <property type="project" value="InterPro"/>
</dbReference>
<evidence type="ECO:0000256" key="6">
    <source>
        <dbReference type="PROSITE-ProRule" id="PRU01324"/>
    </source>
</evidence>
<dbReference type="AlphaFoldDB" id="A0A8C5I1X2"/>
<dbReference type="SUPFAM" id="SSF46785">
    <property type="entry name" value="Winged helix' DNA-binding domain"/>
    <property type="match status" value="1"/>
</dbReference>
<evidence type="ECO:0000313" key="10">
    <source>
        <dbReference type="Proteomes" id="UP000694680"/>
    </source>
</evidence>
<feature type="compositionally biased region" description="Basic and acidic residues" evidence="7">
    <location>
        <begin position="450"/>
        <end position="462"/>
    </location>
</feature>
<dbReference type="InterPro" id="IPR042065">
    <property type="entry name" value="E3_ELL-like"/>
</dbReference>
<feature type="region of interest" description="Disordered" evidence="7">
    <location>
        <begin position="281"/>
        <end position="425"/>
    </location>
</feature>
<evidence type="ECO:0000256" key="2">
    <source>
        <dbReference type="ARBA" id="ARBA00009171"/>
    </source>
</evidence>
<keyword evidence="5" id="KW-0539">Nucleus</keyword>
<evidence type="ECO:0000256" key="4">
    <source>
        <dbReference type="ARBA" id="ARBA00023163"/>
    </source>
</evidence>
<dbReference type="PANTHER" id="PTHR23288:SF8">
    <property type="entry name" value="RNA POLYMERASE II ELONGATION FACTOR ELL2"/>
    <property type="match status" value="1"/>
</dbReference>
<dbReference type="Ensembl" id="ENSGWIT00000057397.1">
    <property type="protein sequence ID" value="ENSGWIP00000053223.1"/>
    <property type="gene ID" value="ENSGWIG00000025597.1"/>
</dbReference>
<feature type="compositionally biased region" description="Low complexity" evidence="7">
    <location>
        <begin position="332"/>
        <end position="344"/>
    </location>
</feature>
<feature type="compositionally biased region" description="Pro residues" evidence="7">
    <location>
        <begin position="367"/>
        <end position="383"/>
    </location>
</feature>
<dbReference type="InterPro" id="IPR019464">
    <property type="entry name" value="ELL_N"/>
</dbReference>
<keyword evidence="10" id="KW-1185">Reference proteome</keyword>
<evidence type="ECO:0000313" key="9">
    <source>
        <dbReference type="Ensembl" id="ENSGWIP00000053223.1"/>
    </source>
</evidence>
<dbReference type="InterPro" id="IPR036390">
    <property type="entry name" value="WH_DNA-bd_sf"/>
</dbReference>
<dbReference type="Gene3D" id="1.10.10.2670">
    <property type="entry name" value="E3 ubiquitin-protein ligase"/>
    <property type="match status" value="1"/>
</dbReference>
<evidence type="ECO:0000256" key="1">
    <source>
        <dbReference type="ARBA" id="ARBA00004123"/>
    </source>
</evidence>
<reference evidence="9" key="2">
    <citation type="submission" date="2025-08" db="UniProtKB">
        <authorList>
            <consortium name="Ensembl"/>
        </authorList>
    </citation>
    <scope>IDENTIFICATION</scope>
</reference>
<dbReference type="InterPro" id="IPR010844">
    <property type="entry name" value="Occludin_ELL"/>
</dbReference>